<dbReference type="Proteomes" id="UP000029533">
    <property type="component" value="Unassembled WGS sequence"/>
</dbReference>
<protein>
    <submittedName>
        <fullName evidence="1">Uncharacterized protein</fullName>
    </submittedName>
</protein>
<evidence type="ECO:0000313" key="2">
    <source>
        <dbReference type="Proteomes" id="UP000029533"/>
    </source>
</evidence>
<name>A0AAW3FCV4_9BACT</name>
<dbReference type="EMBL" id="JRNJ01000104">
    <property type="protein sequence ID" value="KGF24854.1"/>
    <property type="molecule type" value="Genomic_DNA"/>
</dbReference>
<sequence length="390" mass="43897">MAKYNFEDSRYAKFFASPENNRFLQSFLDNSALFYTNYGWYKTQGRKAAAETPSQADGTAVFSVKAHKLKSPHLMDLRAPLGDSNQTDGSKDKFYTASIPDFIAEGIVETASERNYKVQMFEQFGNDADIVATYVDKLQDKFNAVDATMNFMTAQLMSTAKIDYTGIGRGIQLPLHKAEVPTSNFLKAGVKTWADADCKLLTQMRVLEDKVRHEMGDYAGPMVWQMTRNDFYNIFLKNKEVREFVSNYRKLNFLASTQEIPVVASEWNKAVVDLEGVSPIELVVEQESNKTHSKEEVVKGWKDGTAVLRPAGDAVEFEHKAILDEQMIKQFGASTITSVFGRGNDGLSLVINSTMNNGHFKEWHTDVMMSACPALIEFPNHYIIDINTAD</sequence>
<dbReference type="AlphaFoldDB" id="A0AAW3FCV4"/>
<reference evidence="1 2" key="1">
    <citation type="submission" date="2014-07" db="EMBL/GenBank/DDBJ databases">
        <authorList>
            <person name="McCorrison J."/>
            <person name="Sanka R."/>
            <person name="Torralba M."/>
            <person name="Gillis M."/>
            <person name="Haft D.H."/>
            <person name="Methe B."/>
            <person name="Sutton G."/>
            <person name="Nelson K.E."/>
        </authorList>
    </citation>
    <scope>NUCLEOTIDE SEQUENCE [LARGE SCALE GENOMIC DNA]</scope>
    <source>
        <strain evidence="1 2">DNF00424</strain>
    </source>
</reference>
<evidence type="ECO:0000313" key="1">
    <source>
        <dbReference type="EMBL" id="KGF24854.1"/>
    </source>
</evidence>
<gene>
    <name evidence="1" type="ORF">HMPREF2132_11195</name>
</gene>
<proteinExistence type="predicted"/>
<dbReference type="RefSeq" id="WP_036871027.1">
    <property type="nucleotide sequence ID" value="NZ_JRNJ01000104.1"/>
</dbReference>
<organism evidence="1 2">
    <name type="scientific">Prevotella histicola JCM 15637 = DNF00424</name>
    <dbReference type="NCBI Taxonomy" id="1236504"/>
    <lineage>
        <taxon>Bacteria</taxon>
        <taxon>Pseudomonadati</taxon>
        <taxon>Bacteroidota</taxon>
        <taxon>Bacteroidia</taxon>
        <taxon>Bacteroidales</taxon>
        <taxon>Prevotellaceae</taxon>
        <taxon>Prevotella</taxon>
    </lineage>
</organism>
<accession>A0AAW3FCV4</accession>
<comment type="caution">
    <text evidence="1">The sequence shown here is derived from an EMBL/GenBank/DDBJ whole genome shotgun (WGS) entry which is preliminary data.</text>
</comment>